<protein>
    <recommendedName>
        <fullName evidence="6">Late embryogenesis abundant protein LEA-2 subgroup domain-containing protein</fullName>
    </recommendedName>
</protein>
<dbReference type="EMBL" id="JAYKXN010000008">
    <property type="protein sequence ID" value="KAK7263536.1"/>
    <property type="molecule type" value="Genomic_DNA"/>
</dbReference>
<dbReference type="AlphaFoldDB" id="A0AAN9EVW7"/>
<dbReference type="PANTHER" id="PTHR31234">
    <property type="entry name" value="LATE EMBRYOGENESIS ABUNDANT (LEA) HYDROXYPROLINE-RICH GLYCOPROTEIN FAMILY"/>
    <property type="match status" value="1"/>
</dbReference>
<keyword evidence="5" id="KW-1185">Reference proteome</keyword>
<evidence type="ECO:0008006" key="6">
    <source>
        <dbReference type="Google" id="ProtNLM"/>
    </source>
</evidence>
<gene>
    <name evidence="4" type="ORF">RJT34_31128</name>
</gene>
<comment type="caution">
    <text evidence="4">The sequence shown here is derived from an EMBL/GenBank/DDBJ whole genome shotgun (WGS) entry which is preliminary data.</text>
</comment>
<keyword evidence="2 3" id="KW-0472">Membrane</keyword>
<organism evidence="4 5">
    <name type="scientific">Clitoria ternatea</name>
    <name type="common">Butterfly pea</name>
    <dbReference type="NCBI Taxonomy" id="43366"/>
    <lineage>
        <taxon>Eukaryota</taxon>
        <taxon>Viridiplantae</taxon>
        <taxon>Streptophyta</taxon>
        <taxon>Embryophyta</taxon>
        <taxon>Tracheophyta</taxon>
        <taxon>Spermatophyta</taxon>
        <taxon>Magnoliopsida</taxon>
        <taxon>eudicotyledons</taxon>
        <taxon>Gunneridae</taxon>
        <taxon>Pentapetalae</taxon>
        <taxon>rosids</taxon>
        <taxon>fabids</taxon>
        <taxon>Fabales</taxon>
        <taxon>Fabaceae</taxon>
        <taxon>Papilionoideae</taxon>
        <taxon>50 kb inversion clade</taxon>
        <taxon>NPAAA clade</taxon>
        <taxon>indigoferoid/millettioid clade</taxon>
        <taxon>Phaseoleae</taxon>
        <taxon>Clitoria</taxon>
    </lineage>
</organism>
<keyword evidence="3" id="KW-0812">Transmembrane</keyword>
<evidence type="ECO:0000256" key="3">
    <source>
        <dbReference type="SAM" id="Phobius"/>
    </source>
</evidence>
<dbReference type="GO" id="GO:0098542">
    <property type="term" value="P:defense response to other organism"/>
    <property type="evidence" value="ECO:0007669"/>
    <property type="project" value="InterPro"/>
</dbReference>
<proteinExistence type="predicted"/>
<evidence type="ECO:0000313" key="4">
    <source>
        <dbReference type="EMBL" id="KAK7263536.1"/>
    </source>
</evidence>
<reference evidence="4 5" key="1">
    <citation type="submission" date="2024-01" db="EMBL/GenBank/DDBJ databases">
        <title>The genomes of 5 underutilized Papilionoideae crops provide insights into root nodulation and disease resistance.</title>
        <authorList>
            <person name="Yuan L."/>
        </authorList>
    </citation>
    <scope>NUCLEOTIDE SEQUENCE [LARGE SCALE GENOMIC DNA]</scope>
    <source>
        <strain evidence="4">LY-2023</strain>
        <tissue evidence="4">Leaf</tissue>
    </source>
</reference>
<dbReference type="Proteomes" id="UP001359559">
    <property type="component" value="Unassembled WGS sequence"/>
</dbReference>
<dbReference type="PANTHER" id="PTHR31234:SF65">
    <property type="entry name" value="LATE EMBRYOGENESIS ABUNDANT PROTEIN, LEA_2 SUBGROUP"/>
    <property type="match status" value="1"/>
</dbReference>
<feature type="transmembrane region" description="Helical" evidence="3">
    <location>
        <begin position="7"/>
        <end position="31"/>
    </location>
</feature>
<comment type="subcellular location">
    <subcellularLocation>
        <location evidence="1">Membrane</location>
    </subcellularLocation>
</comment>
<evidence type="ECO:0000256" key="1">
    <source>
        <dbReference type="ARBA" id="ARBA00004370"/>
    </source>
</evidence>
<evidence type="ECO:0000256" key="2">
    <source>
        <dbReference type="ARBA" id="ARBA00023136"/>
    </source>
</evidence>
<sequence>MANRGIKICLVVSSLFLIIVAIVTVALFLTIFKPKNPGIFLHPVNLDDFELLSSSSAAISPLNVMITIVNPNYGNFKYKNSTGYINYNGSIIAEVPIVTSSVPARSIANVSASAGFMTQKLSADNNFLEDIEDGAFNLTANATLPGKVSMLKIFKLKAKVYISCDIVFNITSVEVDSTCISKIKL</sequence>
<dbReference type="InterPro" id="IPR044839">
    <property type="entry name" value="NDR1-like"/>
</dbReference>
<name>A0AAN9EVW7_CLITE</name>
<evidence type="ECO:0000313" key="5">
    <source>
        <dbReference type="Proteomes" id="UP001359559"/>
    </source>
</evidence>
<dbReference type="GO" id="GO:0016020">
    <property type="term" value="C:membrane"/>
    <property type="evidence" value="ECO:0007669"/>
    <property type="project" value="UniProtKB-SubCell"/>
</dbReference>
<keyword evidence="3" id="KW-1133">Transmembrane helix</keyword>
<accession>A0AAN9EVW7</accession>